<name>A0A0B2VBI7_TOXCA</name>
<evidence type="ECO:0000313" key="2">
    <source>
        <dbReference type="Proteomes" id="UP000031036"/>
    </source>
</evidence>
<dbReference type="EMBL" id="JPKZ01002008">
    <property type="protein sequence ID" value="KHN78873.1"/>
    <property type="molecule type" value="Genomic_DNA"/>
</dbReference>
<proteinExistence type="predicted"/>
<keyword evidence="2" id="KW-1185">Reference proteome</keyword>
<protein>
    <submittedName>
        <fullName evidence="1">Uncharacterized protein</fullName>
    </submittedName>
</protein>
<evidence type="ECO:0000313" key="1">
    <source>
        <dbReference type="EMBL" id="KHN78873.1"/>
    </source>
</evidence>
<accession>A0A0B2VBI7</accession>
<reference evidence="1 2" key="1">
    <citation type="submission" date="2014-11" db="EMBL/GenBank/DDBJ databases">
        <title>Genetic blueprint of the zoonotic pathogen Toxocara canis.</title>
        <authorList>
            <person name="Zhu X.-Q."/>
            <person name="Korhonen P.K."/>
            <person name="Cai H."/>
            <person name="Young N.D."/>
            <person name="Nejsum P."/>
            <person name="von Samson-Himmelstjerna G."/>
            <person name="Boag P.R."/>
            <person name="Tan P."/>
            <person name="Li Q."/>
            <person name="Min J."/>
            <person name="Yang Y."/>
            <person name="Wang X."/>
            <person name="Fang X."/>
            <person name="Hall R.S."/>
            <person name="Hofmann A."/>
            <person name="Sternberg P.W."/>
            <person name="Jex A.R."/>
            <person name="Gasser R.B."/>
        </authorList>
    </citation>
    <scope>NUCLEOTIDE SEQUENCE [LARGE SCALE GENOMIC DNA]</scope>
    <source>
        <strain evidence="1">PN_DK_2014</strain>
    </source>
</reference>
<organism evidence="1 2">
    <name type="scientific">Toxocara canis</name>
    <name type="common">Canine roundworm</name>
    <dbReference type="NCBI Taxonomy" id="6265"/>
    <lineage>
        <taxon>Eukaryota</taxon>
        <taxon>Metazoa</taxon>
        <taxon>Ecdysozoa</taxon>
        <taxon>Nematoda</taxon>
        <taxon>Chromadorea</taxon>
        <taxon>Rhabditida</taxon>
        <taxon>Spirurina</taxon>
        <taxon>Ascaridomorpha</taxon>
        <taxon>Ascaridoidea</taxon>
        <taxon>Toxocaridae</taxon>
        <taxon>Toxocara</taxon>
    </lineage>
</organism>
<sequence length="129" mass="14747">MCFLDCPGNDCAFYVWLCDAFWEILLSVRRFVWGQQEANMNAEVILKGKCHCHNRLCASLIFICFDKFALCKAATMSLLFRMRMCISGLSARPVVSTSGATGIRVMKFCIDNPYLRVIFYIQFLNSQST</sequence>
<dbReference type="AlphaFoldDB" id="A0A0B2VBI7"/>
<gene>
    <name evidence="1" type="ORF">Tcan_00929</name>
</gene>
<comment type="caution">
    <text evidence="1">The sequence shown here is derived from an EMBL/GenBank/DDBJ whole genome shotgun (WGS) entry which is preliminary data.</text>
</comment>
<dbReference type="Proteomes" id="UP000031036">
    <property type="component" value="Unassembled WGS sequence"/>
</dbReference>
<feature type="non-terminal residue" evidence="1">
    <location>
        <position position="129"/>
    </location>
</feature>